<dbReference type="GO" id="GO:0006508">
    <property type="term" value="P:proteolysis"/>
    <property type="evidence" value="ECO:0007669"/>
    <property type="project" value="UniProtKB-KW"/>
</dbReference>
<name>A0A9P4MC32_9PEZI</name>
<evidence type="ECO:0000256" key="2">
    <source>
        <dbReference type="ARBA" id="ARBA00022670"/>
    </source>
</evidence>
<accession>A0A9P4MC32</accession>
<organism evidence="7 8">
    <name type="scientific">Rhizodiscina lignyota</name>
    <dbReference type="NCBI Taxonomy" id="1504668"/>
    <lineage>
        <taxon>Eukaryota</taxon>
        <taxon>Fungi</taxon>
        <taxon>Dikarya</taxon>
        <taxon>Ascomycota</taxon>
        <taxon>Pezizomycotina</taxon>
        <taxon>Dothideomycetes</taxon>
        <taxon>Pleosporomycetidae</taxon>
        <taxon>Aulographales</taxon>
        <taxon>Rhizodiscinaceae</taxon>
        <taxon>Rhizodiscina</taxon>
    </lineage>
</organism>
<dbReference type="InterPro" id="IPR051794">
    <property type="entry name" value="PG_Endopeptidase_C40"/>
</dbReference>
<dbReference type="AlphaFoldDB" id="A0A9P4MC32"/>
<feature type="signal peptide" evidence="5">
    <location>
        <begin position="1"/>
        <end position="19"/>
    </location>
</feature>
<keyword evidence="2" id="KW-0645">Protease</keyword>
<keyword evidence="5" id="KW-0732">Signal</keyword>
<evidence type="ECO:0000256" key="5">
    <source>
        <dbReference type="SAM" id="SignalP"/>
    </source>
</evidence>
<comment type="similarity">
    <text evidence="1">Belongs to the peptidase C40 family.</text>
</comment>
<dbReference type="Proteomes" id="UP000799772">
    <property type="component" value="Unassembled WGS sequence"/>
</dbReference>
<dbReference type="EMBL" id="ML978124">
    <property type="protein sequence ID" value="KAF2100284.1"/>
    <property type="molecule type" value="Genomic_DNA"/>
</dbReference>
<protein>
    <recommendedName>
        <fullName evidence="6">NlpC/P60 domain-containing protein</fullName>
    </recommendedName>
</protein>
<dbReference type="PANTHER" id="PTHR47359:SF3">
    <property type="entry name" value="NLP_P60 DOMAIN-CONTAINING PROTEIN-RELATED"/>
    <property type="match status" value="1"/>
</dbReference>
<proteinExistence type="inferred from homology"/>
<evidence type="ECO:0000313" key="7">
    <source>
        <dbReference type="EMBL" id="KAF2100284.1"/>
    </source>
</evidence>
<feature type="domain" description="NlpC/P60" evidence="6">
    <location>
        <begin position="119"/>
        <end position="263"/>
    </location>
</feature>
<keyword evidence="8" id="KW-1185">Reference proteome</keyword>
<keyword evidence="4" id="KW-0788">Thiol protease</keyword>
<evidence type="ECO:0000259" key="6">
    <source>
        <dbReference type="PROSITE" id="PS51935"/>
    </source>
</evidence>
<dbReference type="SUPFAM" id="SSF54001">
    <property type="entry name" value="Cysteine proteinases"/>
    <property type="match status" value="1"/>
</dbReference>
<dbReference type="GO" id="GO:0008234">
    <property type="term" value="F:cysteine-type peptidase activity"/>
    <property type="evidence" value="ECO:0007669"/>
    <property type="project" value="UniProtKB-KW"/>
</dbReference>
<evidence type="ECO:0000256" key="3">
    <source>
        <dbReference type="ARBA" id="ARBA00022801"/>
    </source>
</evidence>
<evidence type="ECO:0000313" key="8">
    <source>
        <dbReference type="Proteomes" id="UP000799772"/>
    </source>
</evidence>
<dbReference type="Pfam" id="PF00877">
    <property type="entry name" value="NLPC_P60"/>
    <property type="match status" value="1"/>
</dbReference>
<dbReference type="InterPro" id="IPR038765">
    <property type="entry name" value="Papain-like_cys_pep_sf"/>
</dbReference>
<keyword evidence="3" id="KW-0378">Hydrolase</keyword>
<dbReference type="OrthoDB" id="2251794at2759"/>
<evidence type="ECO:0000256" key="1">
    <source>
        <dbReference type="ARBA" id="ARBA00007074"/>
    </source>
</evidence>
<dbReference type="PROSITE" id="PS51935">
    <property type="entry name" value="NLPC_P60"/>
    <property type="match status" value="1"/>
</dbReference>
<dbReference type="PANTHER" id="PTHR47359">
    <property type="entry name" value="PEPTIDOGLYCAN DL-ENDOPEPTIDASE CWLO"/>
    <property type="match status" value="1"/>
</dbReference>
<feature type="chain" id="PRO_5040169948" description="NlpC/P60 domain-containing protein" evidence="5">
    <location>
        <begin position="20"/>
        <end position="263"/>
    </location>
</feature>
<comment type="caution">
    <text evidence="7">The sequence shown here is derived from an EMBL/GenBank/DDBJ whole genome shotgun (WGS) entry which is preliminary data.</text>
</comment>
<sequence>MFSFFKSLTLFVLTSSALGNPVEDIFGRAVGDSCKAPLGSGTCKHTKDCVGVSYPTNLCPKDPDDVQCCYVKSCTANGEDGYCRSKKWNGCPGGDFVPNHCPGDDDIQCCVKGSTPPPSSVPQKIISYAKEQKGVDYVWGGGSCSGPTSGGFDCSGLLCYAICKATGRDLFKEGLRVTRTMYCAGESKLKYKKYAYSQRKAGDAVFFGGKCDCASDPEGIHHVGIMLDSGTSMWNALKTGTTIREDNFGSWSEKPCPYVIRFD</sequence>
<dbReference type="InterPro" id="IPR000064">
    <property type="entry name" value="NLP_P60_dom"/>
</dbReference>
<reference evidence="7" key="1">
    <citation type="journal article" date="2020" name="Stud. Mycol.">
        <title>101 Dothideomycetes genomes: a test case for predicting lifestyles and emergence of pathogens.</title>
        <authorList>
            <person name="Haridas S."/>
            <person name="Albert R."/>
            <person name="Binder M."/>
            <person name="Bloem J."/>
            <person name="Labutti K."/>
            <person name="Salamov A."/>
            <person name="Andreopoulos B."/>
            <person name="Baker S."/>
            <person name="Barry K."/>
            <person name="Bills G."/>
            <person name="Bluhm B."/>
            <person name="Cannon C."/>
            <person name="Castanera R."/>
            <person name="Culley D."/>
            <person name="Daum C."/>
            <person name="Ezra D."/>
            <person name="Gonzalez J."/>
            <person name="Henrissat B."/>
            <person name="Kuo A."/>
            <person name="Liang C."/>
            <person name="Lipzen A."/>
            <person name="Lutzoni F."/>
            <person name="Magnuson J."/>
            <person name="Mondo S."/>
            <person name="Nolan M."/>
            <person name="Ohm R."/>
            <person name="Pangilinan J."/>
            <person name="Park H.-J."/>
            <person name="Ramirez L."/>
            <person name="Alfaro M."/>
            <person name="Sun H."/>
            <person name="Tritt A."/>
            <person name="Yoshinaga Y."/>
            <person name="Zwiers L.-H."/>
            <person name="Turgeon B."/>
            <person name="Goodwin S."/>
            <person name="Spatafora J."/>
            <person name="Crous P."/>
            <person name="Grigoriev I."/>
        </authorList>
    </citation>
    <scope>NUCLEOTIDE SEQUENCE</scope>
    <source>
        <strain evidence="7">CBS 133067</strain>
    </source>
</reference>
<gene>
    <name evidence="7" type="ORF">NA57DRAFT_54376</name>
</gene>
<dbReference type="Gene3D" id="3.90.1720.10">
    <property type="entry name" value="endopeptidase domain like (from Nostoc punctiforme)"/>
    <property type="match status" value="1"/>
</dbReference>
<evidence type="ECO:0000256" key="4">
    <source>
        <dbReference type="ARBA" id="ARBA00022807"/>
    </source>
</evidence>